<dbReference type="EnsemblMetazoa" id="AALFPA23_024613.R36684">
    <property type="protein sequence ID" value="AALFPA23_024613.P36684"/>
    <property type="gene ID" value="AALFPA23_024613"/>
</dbReference>
<dbReference type="InterPro" id="IPR040676">
    <property type="entry name" value="DUF5641"/>
</dbReference>
<dbReference type="Pfam" id="PF18701">
    <property type="entry name" value="DUF5641"/>
    <property type="match status" value="1"/>
</dbReference>
<keyword evidence="3" id="KW-1185">Reference proteome</keyword>
<evidence type="ECO:0000313" key="2">
    <source>
        <dbReference type="EnsemblMetazoa" id="AALFPA23_024613.P36684"/>
    </source>
</evidence>
<dbReference type="Pfam" id="PF05380">
    <property type="entry name" value="Peptidase_A17"/>
    <property type="match status" value="1"/>
</dbReference>
<dbReference type="GeneID" id="134286510"/>
<sequence length="444" mass="51043">MHVFVDASESAMSAVVFLRLVEGDQVECSLIAGKTRVAPLKYTSIPRLELQAAVLGCRLAKSVTENLTMNISTCTYWTASQNVLCWLRADHKRYSAFVGSRISEIQESTDVREWRWVPTRSNVADDATRWRDRPDLSADSRWFKGPEFLMQAEEDWPTLPLKSLSTDEEIRPSVLLHFKVPEPAIDVGRYSSWRRLLAVTGYVLRFCSNLQRRRSKESITIGPLTSEKLRGAEEYHYRQAQRDVYPDEVAALETKEDTIKRISKASPLYKLSPFGDDFGVNRMKGRTTVCAYLHSDAKNPVILPPKHPVTTLVLIHYHEKYLHRNYEIAVNEVRQKYSIFRLRQALAAIRRNYVDTAALRRGHPTSQWLANLFWKRWVRDYLSDITRRTKWHEKAKPLQVGDVVVIVDQEHPRNCWPKGRVIGVTSSGGQTRKATVQTVGGIYE</sequence>
<organism evidence="2 3">
    <name type="scientific">Aedes albopictus</name>
    <name type="common">Asian tiger mosquito</name>
    <name type="synonym">Stegomyia albopicta</name>
    <dbReference type="NCBI Taxonomy" id="7160"/>
    <lineage>
        <taxon>Eukaryota</taxon>
        <taxon>Metazoa</taxon>
        <taxon>Ecdysozoa</taxon>
        <taxon>Arthropoda</taxon>
        <taxon>Hexapoda</taxon>
        <taxon>Insecta</taxon>
        <taxon>Pterygota</taxon>
        <taxon>Neoptera</taxon>
        <taxon>Endopterygota</taxon>
        <taxon>Diptera</taxon>
        <taxon>Nematocera</taxon>
        <taxon>Culicoidea</taxon>
        <taxon>Culicidae</taxon>
        <taxon>Culicinae</taxon>
        <taxon>Aedini</taxon>
        <taxon>Aedes</taxon>
        <taxon>Stegomyia</taxon>
    </lineage>
</organism>
<reference evidence="2" key="2">
    <citation type="submission" date="2025-05" db="UniProtKB">
        <authorList>
            <consortium name="EnsemblMetazoa"/>
        </authorList>
    </citation>
    <scope>IDENTIFICATION</scope>
    <source>
        <strain evidence="2">Foshan</strain>
    </source>
</reference>
<dbReference type="RefSeq" id="XP_062704114.1">
    <property type="nucleotide sequence ID" value="XM_062848130.1"/>
</dbReference>
<dbReference type="InterPro" id="IPR008042">
    <property type="entry name" value="Retrotrans_Pao"/>
</dbReference>
<dbReference type="PANTHER" id="PTHR47331:SF1">
    <property type="entry name" value="GAG-LIKE PROTEIN"/>
    <property type="match status" value="1"/>
</dbReference>
<proteinExistence type="predicted"/>
<reference evidence="3" key="1">
    <citation type="journal article" date="2015" name="Proc. Natl. Acad. Sci. U.S.A.">
        <title>Genome sequence of the Asian Tiger mosquito, Aedes albopictus, reveals insights into its biology, genetics, and evolution.</title>
        <authorList>
            <person name="Chen X.G."/>
            <person name="Jiang X."/>
            <person name="Gu J."/>
            <person name="Xu M."/>
            <person name="Wu Y."/>
            <person name="Deng Y."/>
            <person name="Zhang C."/>
            <person name="Bonizzoni M."/>
            <person name="Dermauw W."/>
            <person name="Vontas J."/>
            <person name="Armbruster P."/>
            <person name="Huang X."/>
            <person name="Yang Y."/>
            <person name="Zhang H."/>
            <person name="He W."/>
            <person name="Peng H."/>
            <person name="Liu Y."/>
            <person name="Wu K."/>
            <person name="Chen J."/>
            <person name="Lirakis M."/>
            <person name="Topalis P."/>
            <person name="Van Leeuwen T."/>
            <person name="Hall A.B."/>
            <person name="Jiang X."/>
            <person name="Thorpe C."/>
            <person name="Mueller R.L."/>
            <person name="Sun C."/>
            <person name="Waterhouse R.M."/>
            <person name="Yan G."/>
            <person name="Tu Z.J."/>
            <person name="Fang X."/>
            <person name="James A.A."/>
        </authorList>
    </citation>
    <scope>NUCLEOTIDE SEQUENCE [LARGE SCALE GENOMIC DNA]</scope>
    <source>
        <strain evidence="3">Foshan</strain>
    </source>
</reference>
<dbReference type="PANTHER" id="PTHR47331">
    <property type="entry name" value="PHD-TYPE DOMAIN-CONTAINING PROTEIN"/>
    <property type="match status" value="1"/>
</dbReference>
<evidence type="ECO:0000313" key="3">
    <source>
        <dbReference type="Proteomes" id="UP000069940"/>
    </source>
</evidence>
<accession>A0ABM2A5B3</accession>
<feature type="domain" description="DUF5641" evidence="1">
    <location>
        <begin position="367"/>
        <end position="443"/>
    </location>
</feature>
<evidence type="ECO:0000259" key="1">
    <source>
        <dbReference type="Pfam" id="PF18701"/>
    </source>
</evidence>
<dbReference type="Proteomes" id="UP000069940">
    <property type="component" value="Unassembled WGS sequence"/>
</dbReference>
<protein>
    <recommendedName>
        <fullName evidence="1">DUF5641 domain-containing protein</fullName>
    </recommendedName>
</protein>
<name>A0ABM2A5B3_AEDAL</name>